<dbReference type="InterPro" id="IPR032675">
    <property type="entry name" value="LRR_dom_sf"/>
</dbReference>
<accession>A0ABY5DI11</accession>
<evidence type="ECO:0000313" key="1">
    <source>
        <dbReference type="EMBL" id="UTC24126.1"/>
    </source>
</evidence>
<proteinExistence type="predicted"/>
<dbReference type="PANTHER" id="PTHR45661">
    <property type="entry name" value="SURFACE ANTIGEN"/>
    <property type="match status" value="1"/>
</dbReference>
<keyword evidence="2" id="KW-1185">Reference proteome</keyword>
<dbReference type="InterPro" id="IPR026906">
    <property type="entry name" value="LRR_5"/>
</dbReference>
<sequence>MTSIGGYAFSSCSGLTSVTIPDSVTSIGYWAFKDCIALTSVVIPDGEISIGRGVFSGCTGLTSVTIPDSVTSIGDRAFWGCTNIRAIQIPAGFDLAQLMLALPEPTEFTVEPVVTREQLCFDVGHSPESIMGKGAMQRGFAKLLFLCSERMARINKAEDSTLLDKLPILPPEIWFEIMSRVYTEYVSEEVKPISSDALMLTDGEKGRIEQYKAFKQSHETFNSEVTLVSLEKE</sequence>
<dbReference type="SUPFAM" id="SSF52058">
    <property type="entry name" value="L domain-like"/>
    <property type="match status" value="1"/>
</dbReference>
<dbReference type="InterPro" id="IPR053139">
    <property type="entry name" value="Surface_bspA-like"/>
</dbReference>
<organism evidence="1 2">
    <name type="scientific">Candidatus Comchoanobacter bicostacola</name>
    <dbReference type="NCBI Taxonomy" id="2919598"/>
    <lineage>
        <taxon>Bacteria</taxon>
        <taxon>Pseudomonadati</taxon>
        <taxon>Pseudomonadota</taxon>
        <taxon>Gammaproteobacteria</taxon>
        <taxon>Candidatus Comchoanobacterales</taxon>
        <taxon>Candidatus Comchoanobacteraceae</taxon>
        <taxon>Candidatus Comchoanobacter</taxon>
    </lineage>
</organism>
<dbReference type="RefSeq" id="WP_425491972.1">
    <property type="nucleotide sequence ID" value="NZ_CP092900.1"/>
</dbReference>
<reference evidence="1 2" key="1">
    <citation type="journal article" date="2022" name="Nat. Microbiol.">
        <title>The microbiome of a bacterivorous marine choanoflagellate contains a resource-demanding obligate bacterial associate.</title>
        <authorList>
            <person name="Needham D.M."/>
            <person name="Poirier C."/>
            <person name="Bachy C."/>
            <person name="George E.E."/>
            <person name="Wilken S."/>
            <person name="Yung C.C.M."/>
            <person name="Limardo A.J."/>
            <person name="Morando M."/>
            <person name="Sudek L."/>
            <person name="Malmstrom R.R."/>
            <person name="Keeling P.J."/>
            <person name="Santoro A.E."/>
            <person name="Worden A.Z."/>
        </authorList>
    </citation>
    <scope>NUCLEOTIDE SEQUENCE [LARGE SCALE GENOMIC DNA]</scope>
    <source>
        <strain evidence="1 2">Comchoano-1</strain>
    </source>
</reference>
<dbReference type="EMBL" id="CP092900">
    <property type="protein sequence ID" value="UTC24126.1"/>
    <property type="molecule type" value="Genomic_DNA"/>
</dbReference>
<evidence type="ECO:0000313" key="2">
    <source>
        <dbReference type="Proteomes" id="UP001055955"/>
    </source>
</evidence>
<dbReference type="Proteomes" id="UP001055955">
    <property type="component" value="Chromosome"/>
</dbReference>
<dbReference type="PANTHER" id="PTHR45661:SF3">
    <property type="entry name" value="IG-LIKE DOMAIN-CONTAINING PROTEIN"/>
    <property type="match status" value="1"/>
</dbReference>
<dbReference type="Gene3D" id="3.80.10.10">
    <property type="entry name" value="Ribonuclease Inhibitor"/>
    <property type="match status" value="1"/>
</dbReference>
<protein>
    <submittedName>
        <fullName evidence="1">Leucine-rich repeat domain-containing protein</fullName>
    </submittedName>
</protein>
<dbReference type="Pfam" id="PF13306">
    <property type="entry name" value="LRR_5"/>
    <property type="match status" value="1"/>
</dbReference>
<name>A0ABY5DI11_9GAMM</name>
<gene>
    <name evidence="1" type="ORF">MMH89_02660</name>
</gene>